<evidence type="ECO:0000256" key="4">
    <source>
        <dbReference type="ARBA" id="ARBA00023136"/>
    </source>
</evidence>
<feature type="transmembrane region" description="Helical" evidence="6">
    <location>
        <begin position="326"/>
        <end position="346"/>
    </location>
</feature>
<name>A0ABP0L6S1_9DINO</name>
<accession>A0ABP0L6S1</accession>
<feature type="transmembrane region" description="Helical" evidence="6">
    <location>
        <begin position="28"/>
        <end position="45"/>
    </location>
</feature>
<reference evidence="7 8" key="1">
    <citation type="submission" date="2024-02" db="EMBL/GenBank/DDBJ databases">
        <authorList>
            <person name="Chen Y."/>
            <person name="Shah S."/>
            <person name="Dougan E. K."/>
            <person name="Thang M."/>
            <person name="Chan C."/>
        </authorList>
    </citation>
    <scope>NUCLEOTIDE SEQUENCE [LARGE SCALE GENOMIC DNA]</scope>
</reference>
<organism evidence="7 8">
    <name type="scientific">Durusdinium trenchii</name>
    <dbReference type="NCBI Taxonomy" id="1381693"/>
    <lineage>
        <taxon>Eukaryota</taxon>
        <taxon>Sar</taxon>
        <taxon>Alveolata</taxon>
        <taxon>Dinophyceae</taxon>
        <taxon>Suessiales</taxon>
        <taxon>Symbiodiniaceae</taxon>
        <taxon>Durusdinium</taxon>
    </lineage>
</organism>
<gene>
    <name evidence="7" type="ORF">CCMP2556_LOCUS19670</name>
</gene>
<feature type="transmembrane region" description="Helical" evidence="6">
    <location>
        <begin position="126"/>
        <end position="147"/>
    </location>
</feature>
<dbReference type="Pfam" id="PF07690">
    <property type="entry name" value="MFS_1"/>
    <property type="match status" value="1"/>
</dbReference>
<evidence type="ECO:0000256" key="6">
    <source>
        <dbReference type="SAM" id="Phobius"/>
    </source>
</evidence>
<dbReference type="InterPro" id="IPR051617">
    <property type="entry name" value="UNC-93-like_regulator"/>
</dbReference>
<evidence type="ECO:0000313" key="8">
    <source>
        <dbReference type="Proteomes" id="UP001642484"/>
    </source>
</evidence>
<proteinExistence type="predicted"/>
<feature type="transmembrane region" description="Helical" evidence="6">
    <location>
        <begin position="352"/>
        <end position="373"/>
    </location>
</feature>
<dbReference type="InterPro" id="IPR011701">
    <property type="entry name" value="MFS"/>
</dbReference>
<evidence type="ECO:0000256" key="2">
    <source>
        <dbReference type="ARBA" id="ARBA00022692"/>
    </source>
</evidence>
<feature type="transmembrane region" description="Helical" evidence="6">
    <location>
        <begin position="257"/>
        <end position="275"/>
    </location>
</feature>
<sequence length="463" mass="49204">MSSTASETDVVIQEQGVRERCAARAPNACGLLCLCAGMTLLFVAFQEAQNAAPQRISEAGLGDFGFYTLANFYFSLLLGNQVAPYFIQRMSGRVTLPIAAVGFVLFIASLLTVSHLPRKLIENAPVAIAVMVQLVTLLSGLIGGLLWPSQGYVLTHYAPEHLLNWYMSIFSLCFFASGFLGPAVVAPELLTGPDNLVAPVTLLVLAISGVLFLCALPSDGPAGDASDDSEGLRSRSSRSPRAVGPARLLWEAPARRLGFVALAEGWCLNAFVSVVPPILTASWIARSDSSFHEKFQLVLLMNGFGHIAASLLYAPLANRFGRQVMVFFQALVCLLTAALANLDLLFGNGSDALDVGTCALSTGFFLGFGIIMARTNNSAICAHLYRERAGSAFAFLASARGLGSILGLLLLPTMSSHWPKLAVTGSLGWLLVASLCAGLHQPLFGVQSERAELEGESESTEDV</sequence>
<evidence type="ECO:0000313" key="7">
    <source>
        <dbReference type="EMBL" id="CAK9034846.1"/>
    </source>
</evidence>
<feature type="transmembrane region" description="Helical" evidence="6">
    <location>
        <begin position="295"/>
        <end position="314"/>
    </location>
</feature>
<dbReference type="Gene3D" id="1.20.1250.20">
    <property type="entry name" value="MFS general substrate transporter like domains"/>
    <property type="match status" value="2"/>
</dbReference>
<dbReference type="EMBL" id="CAXAMN010011270">
    <property type="protein sequence ID" value="CAK9034846.1"/>
    <property type="molecule type" value="Genomic_DNA"/>
</dbReference>
<keyword evidence="8" id="KW-1185">Reference proteome</keyword>
<keyword evidence="3 6" id="KW-1133">Transmembrane helix</keyword>
<dbReference type="PANTHER" id="PTHR23294:SF0">
    <property type="entry name" value="UNC93-LIKE PROTEIN MFSD11"/>
    <property type="match status" value="1"/>
</dbReference>
<comment type="subcellular location">
    <subcellularLocation>
        <location evidence="1">Membrane</location>
        <topology evidence="1">Multi-pass membrane protein</topology>
    </subcellularLocation>
</comment>
<keyword evidence="4 6" id="KW-0472">Membrane</keyword>
<dbReference type="Proteomes" id="UP001642484">
    <property type="component" value="Unassembled WGS sequence"/>
</dbReference>
<comment type="caution">
    <text evidence="7">The sequence shown here is derived from an EMBL/GenBank/DDBJ whole genome shotgun (WGS) entry which is preliminary data.</text>
</comment>
<dbReference type="SUPFAM" id="SSF103473">
    <property type="entry name" value="MFS general substrate transporter"/>
    <property type="match status" value="1"/>
</dbReference>
<dbReference type="PANTHER" id="PTHR23294">
    <property type="entry name" value="ET TRANSLATION PRODUCT-RELATED"/>
    <property type="match status" value="1"/>
</dbReference>
<feature type="transmembrane region" description="Helical" evidence="6">
    <location>
        <begin position="196"/>
        <end position="216"/>
    </location>
</feature>
<evidence type="ECO:0000256" key="1">
    <source>
        <dbReference type="ARBA" id="ARBA00004141"/>
    </source>
</evidence>
<feature type="transmembrane region" description="Helical" evidence="6">
    <location>
        <begin position="94"/>
        <end position="114"/>
    </location>
</feature>
<feature type="transmembrane region" description="Helical" evidence="6">
    <location>
        <begin position="65"/>
        <end position="87"/>
    </location>
</feature>
<evidence type="ECO:0000256" key="3">
    <source>
        <dbReference type="ARBA" id="ARBA00022989"/>
    </source>
</evidence>
<feature type="transmembrane region" description="Helical" evidence="6">
    <location>
        <begin position="393"/>
        <end position="415"/>
    </location>
</feature>
<protein>
    <submittedName>
        <fullName evidence="7">Uncharacterized protein</fullName>
    </submittedName>
</protein>
<keyword evidence="2 6" id="KW-0812">Transmembrane</keyword>
<evidence type="ECO:0000256" key="5">
    <source>
        <dbReference type="SAM" id="MobiDB-lite"/>
    </source>
</evidence>
<feature type="transmembrane region" description="Helical" evidence="6">
    <location>
        <begin position="163"/>
        <end position="184"/>
    </location>
</feature>
<feature type="region of interest" description="Disordered" evidence="5">
    <location>
        <begin position="220"/>
        <end position="240"/>
    </location>
</feature>
<dbReference type="InterPro" id="IPR036259">
    <property type="entry name" value="MFS_trans_sf"/>
</dbReference>